<accession>A0ABU2ZSH2</accession>
<gene>
    <name evidence="3" type="ORF">RM552_12025</name>
</gene>
<sequence>MIIEILKATVIAALPVFILTYLLVSKVAVTGKLNDPSGKQSLKKAMKNMKTDRKNTQKKEGQEKLAIGETATNKWLFFGGGFYGLVAFGTYVFIEVGEIGAFLFGLIDFTWAQFWSQLSIDLLINFIINSVMNLVDAFVWFRYWPQVISMQNGWIWLIVAYLGYVLAAQIATNYPMRFSISQWFTHKFK</sequence>
<keyword evidence="2" id="KW-1133">Transmembrane helix</keyword>
<feature type="transmembrane region" description="Helical" evidence="2">
    <location>
        <begin position="6"/>
        <end position="24"/>
    </location>
</feature>
<comment type="caution">
    <text evidence="3">The sequence shown here is derived from an EMBL/GenBank/DDBJ whole genome shotgun (WGS) entry which is preliminary data.</text>
</comment>
<dbReference type="RefSeq" id="WP_311369097.1">
    <property type="nucleotide sequence ID" value="NZ_JAVRHX010000003.1"/>
</dbReference>
<proteinExistence type="predicted"/>
<dbReference type="EMBL" id="JAVRHX010000003">
    <property type="protein sequence ID" value="MDT0595576.1"/>
    <property type="molecule type" value="Genomic_DNA"/>
</dbReference>
<feature type="compositionally biased region" description="Basic and acidic residues" evidence="1">
    <location>
        <begin position="49"/>
        <end position="63"/>
    </location>
</feature>
<evidence type="ECO:0000313" key="3">
    <source>
        <dbReference type="EMBL" id="MDT0595576.1"/>
    </source>
</evidence>
<feature type="transmembrane region" description="Helical" evidence="2">
    <location>
        <begin position="75"/>
        <end position="93"/>
    </location>
</feature>
<dbReference type="Proteomes" id="UP001253545">
    <property type="component" value="Unassembled WGS sequence"/>
</dbReference>
<keyword evidence="4" id="KW-1185">Reference proteome</keyword>
<name>A0ABU2ZSH2_9ALTE</name>
<evidence type="ECO:0000256" key="2">
    <source>
        <dbReference type="SAM" id="Phobius"/>
    </source>
</evidence>
<feature type="region of interest" description="Disordered" evidence="1">
    <location>
        <begin position="38"/>
        <end position="63"/>
    </location>
</feature>
<keyword evidence="2" id="KW-0812">Transmembrane</keyword>
<organism evidence="3 4">
    <name type="scientific">Glaciecola petra</name>
    <dbReference type="NCBI Taxonomy" id="3075602"/>
    <lineage>
        <taxon>Bacteria</taxon>
        <taxon>Pseudomonadati</taxon>
        <taxon>Pseudomonadota</taxon>
        <taxon>Gammaproteobacteria</taxon>
        <taxon>Alteromonadales</taxon>
        <taxon>Alteromonadaceae</taxon>
        <taxon>Glaciecola</taxon>
    </lineage>
</organism>
<reference evidence="3 4" key="1">
    <citation type="submission" date="2023-09" db="EMBL/GenBank/DDBJ databases">
        <authorList>
            <person name="Rey-Velasco X."/>
        </authorList>
    </citation>
    <scope>NUCLEOTIDE SEQUENCE [LARGE SCALE GENOMIC DNA]</scope>
    <source>
        <strain evidence="3 4">P117</strain>
    </source>
</reference>
<evidence type="ECO:0000313" key="4">
    <source>
        <dbReference type="Proteomes" id="UP001253545"/>
    </source>
</evidence>
<protein>
    <submittedName>
        <fullName evidence="3">Uncharacterized protein</fullName>
    </submittedName>
</protein>
<evidence type="ECO:0000256" key="1">
    <source>
        <dbReference type="SAM" id="MobiDB-lite"/>
    </source>
</evidence>
<feature type="transmembrane region" description="Helical" evidence="2">
    <location>
        <begin position="122"/>
        <end position="141"/>
    </location>
</feature>
<feature type="transmembrane region" description="Helical" evidence="2">
    <location>
        <begin position="153"/>
        <end position="172"/>
    </location>
</feature>
<keyword evidence="2" id="KW-0472">Membrane</keyword>